<dbReference type="HOGENOM" id="CLU_084761_1_4_6"/>
<keyword evidence="3" id="KW-1003">Cell membrane</keyword>
<dbReference type="GO" id="GO:0005886">
    <property type="term" value="C:plasma membrane"/>
    <property type="evidence" value="ECO:0007669"/>
    <property type="project" value="UniProtKB-SubCell"/>
</dbReference>
<dbReference type="PROSITE" id="PS00409">
    <property type="entry name" value="PROKAR_NTER_METHYL"/>
    <property type="match status" value="1"/>
</dbReference>
<dbReference type="GO" id="GO:0015628">
    <property type="term" value="P:protein secretion by the type II secretion system"/>
    <property type="evidence" value="ECO:0007669"/>
    <property type="project" value="InterPro"/>
</dbReference>
<keyword evidence="6 11" id="KW-0812">Transmembrane</keyword>
<evidence type="ECO:0000256" key="6">
    <source>
        <dbReference type="ARBA" id="ARBA00022692"/>
    </source>
</evidence>
<keyword evidence="7 11" id="KW-1133">Transmembrane helix</keyword>
<keyword evidence="5" id="KW-0997">Cell inner membrane</keyword>
<name>D3RRK4_ALLVD</name>
<keyword evidence="14" id="KW-1185">Reference proteome</keyword>
<evidence type="ECO:0000256" key="3">
    <source>
        <dbReference type="ARBA" id="ARBA00022475"/>
    </source>
</evidence>
<sequence length="167" mass="17786">MKTPLSTVGRQAGFTLLELMVTVAVATILLAIAVPSFQDVIRRNRLAAATNDFLASIYYTRSEAVKEDKRAIMCASSNGSTCTGSWADGWIVVVDSNQNDEVNETDKLVLVREAPPSGISIEGKTKIAYMPSGRVASFGHGTITIGASGHTKKIIISTSGRPRVEDG</sequence>
<evidence type="ECO:0000256" key="2">
    <source>
        <dbReference type="ARBA" id="ARBA00021549"/>
    </source>
</evidence>
<dbReference type="Gene3D" id="3.55.40.10">
    <property type="entry name" value="minor pseudopilin epsh domain"/>
    <property type="match status" value="1"/>
</dbReference>
<dbReference type="Pfam" id="PF12019">
    <property type="entry name" value="GspH"/>
    <property type="match status" value="1"/>
</dbReference>
<feature type="domain" description="General secretion pathway GspH" evidence="12">
    <location>
        <begin position="49"/>
        <end position="160"/>
    </location>
</feature>
<evidence type="ECO:0000256" key="11">
    <source>
        <dbReference type="SAM" id="Phobius"/>
    </source>
</evidence>
<evidence type="ECO:0000259" key="12">
    <source>
        <dbReference type="Pfam" id="PF12019"/>
    </source>
</evidence>
<dbReference type="KEGG" id="alv:Alvin_3016"/>
<dbReference type="RefSeq" id="WP_012972181.1">
    <property type="nucleotide sequence ID" value="NC_013851.1"/>
</dbReference>
<dbReference type="Proteomes" id="UP000001441">
    <property type="component" value="Chromosome"/>
</dbReference>
<dbReference type="NCBIfam" id="TIGR02532">
    <property type="entry name" value="IV_pilin_GFxxxE"/>
    <property type="match status" value="1"/>
</dbReference>
<dbReference type="InterPro" id="IPR012902">
    <property type="entry name" value="N_methyl_site"/>
</dbReference>
<feature type="transmembrane region" description="Helical" evidence="11">
    <location>
        <begin position="12"/>
        <end position="34"/>
    </location>
</feature>
<dbReference type="AlphaFoldDB" id="D3RRK4"/>
<evidence type="ECO:0000256" key="9">
    <source>
        <dbReference type="ARBA" id="ARBA00025772"/>
    </source>
</evidence>
<protein>
    <recommendedName>
        <fullName evidence="2">Type II secretion system protein H</fullName>
    </recommendedName>
    <alternativeName>
        <fullName evidence="10">General secretion pathway protein H</fullName>
    </alternativeName>
</protein>
<dbReference type="SUPFAM" id="SSF54523">
    <property type="entry name" value="Pili subunits"/>
    <property type="match status" value="1"/>
</dbReference>
<evidence type="ECO:0000256" key="7">
    <source>
        <dbReference type="ARBA" id="ARBA00022989"/>
    </source>
</evidence>
<evidence type="ECO:0000256" key="4">
    <source>
        <dbReference type="ARBA" id="ARBA00022481"/>
    </source>
</evidence>
<evidence type="ECO:0000256" key="1">
    <source>
        <dbReference type="ARBA" id="ARBA00004377"/>
    </source>
</evidence>
<comment type="subcellular location">
    <subcellularLocation>
        <location evidence="1">Cell inner membrane</location>
        <topology evidence="1">Single-pass membrane protein</topology>
    </subcellularLocation>
</comment>
<dbReference type="Pfam" id="PF07963">
    <property type="entry name" value="N_methyl"/>
    <property type="match status" value="1"/>
</dbReference>
<keyword evidence="4" id="KW-0488">Methylation</keyword>
<dbReference type="InterPro" id="IPR022346">
    <property type="entry name" value="T2SS_GspH"/>
</dbReference>
<accession>D3RRK4</accession>
<dbReference type="eggNOG" id="COG4970">
    <property type="taxonomic scope" value="Bacteria"/>
</dbReference>
<reference evidence="13 14" key="1">
    <citation type="journal article" date="2011" name="Stand. Genomic Sci.">
        <title>Complete genome sequence of Allochromatium vinosum DSM 180(T).</title>
        <authorList>
            <person name="Weissgerber T."/>
            <person name="Zigann R."/>
            <person name="Bruce D."/>
            <person name="Chang Y.J."/>
            <person name="Detter J.C."/>
            <person name="Han C."/>
            <person name="Hauser L."/>
            <person name="Jeffries C.D."/>
            <person name="Land M."/>
            <person name="Munk A.C."/>
            <person name="Tapia R."/>
            <person name="Dahl C."/>
        </authorList>
    </citation>
    <scope>NUCLEOTIDE SEQUENCE [LARGE SCALE GENOMIC DNA]</scope>
    <source>
        <strain evidence="14">ATCC 17899 / DSM 180 / NBRC 103801 / NCIMB 10441 / D</strain>
    </source>
</reference>
<evidence type="ECO:0000256" key="8">
    <source>
        <dbReference type="ARBA" id="ARBA00023136"/>
    </source>
</evidence>
<dbReference type="GO" id="GO:0015627">
    <property type="term" value="C:type II protein secretion system complex"/>
    <property type="evidence" value="ECO:0007669"/>
    <property type="project" value="InterPro"/>
</dbReference>
<gene>
    <name evidence="13" type="ordered locus">Alvin_3016</name>
</gene>
<evidence type="ECO:0000256" key="10">
    <source>
        <dbReference type="ARBA" id="ARBA00030775"/>
    </source>
</evidence>
<organism evidence="13 14">
    <name type="scientific">Allochromatium vinosum (strain ATCC 17899 / DSM 180 / NBRC 103801 / NCIMB 10441 / D)</name>
    <name type="common">Chromatium vinosum</name>
    <dbReference type="NCBI Taxonomy" id="572477"/>
    <lineage>
        <taxon>Bacteria</taxon>
        <taxon>Pseudomonadati</taxon>
        <taxon>Pseudomonadota</taxon>
        <taxon>Gammaproteobacteria</taxon>
        <taxon>Chromatiales</taxon>
        <taxon>Chromatiaceae</taxon>
        <taxon>Allochromatium</taxon>
    </lineage>
</organism>
<evidence type="ECO:0000256" key="5">
    <source>
        <dbReference type="ARBA" id="ARBA00022519"/>
    </source>
</evidence>
<dbReference type="InterPro" id="IPR045584">
    <property type="entry name" value="Pilin-like"/>
</dbReference>
<evidence type="ECO:0000313" key="13">
    <source>
        <dbReference type="EMBL" id="ADC63916.1"/>
    </source>
</evidence>
<evidence type="ECO:0000313" key="14">
    <source>
        <dbReference type="Proteomes" id="UP000001441"/>
    </source>
</evidence>
<comment type="similarity">
    <text evidence="9">Belongs to the GSP H family.</text>
</comment>
<dbReference type="EMBL" id="CP001896">
    <property type="protein sequence ID" value="ADC63916.1"/>
    <property type="molecule type" value="Genomic_DNA"/>
</dbReference>
<proteinExistence type="inferred from homology"/>
<dbReference type="STRING" id="572477.Alvin_3016"/>
<keyword evidence="8 11" id="KW-0472">Membrane</keyword>